<dbReference type="GO" id="GO:0071949">
    <property type="term" value="F:FAD binding"/>
    <property type="evidence" value="ECO:0007669"/>
    <property type="project" value="InterPro"/>
</dbReference>
<dbReference type="PANTHER" id="PTHR42659:SF2">
    <property type="entry name" value="XANTHINE DEHYDROGENASE SUBUNIT C-RELATED"/>
    <property type="match status" value="1"/>
</dbReference>
<evidence type="ECO:0000256" key="1">
    <source>
        <dbReference type="ARBA" id="ARBA00022630"/>
    </source>
</evidence>
<dbReference type="SUPFAM" id="SSF56176">
    <property type="entry name" value="FAD-binding/transporter-associated domain-like"/>
    <property type="match status" value="1"/>
</dbReference>
<dbReference type="InterPro" id="IPR051312">
    <property type="entry name" value="Diverse_Substr_Oxidored"/>
</dbReference>
<dbReference type="PANTHER" id="PTHR42659">
    <property type="entry name" value="XANTHINE DEHYDROGENASE SUBUNIT C-RELATED"/>
    <property type="match status" value="1"/>
</dbReference>
<reference evidence="5" key="1">
    <citation type="submission" date="2021-04" db="EMBL/GenBank/DDBJ databases">
        <authorList>
            <person name="Zhang D.-C."/>
        </authorList>
    </citation>
    <scope>NUCLEOTIDE SEQUENCE</scope>
    <source>
        <strain evidence="5">CGMCC 1.15697</strain>
    </source>
</reference>
<feature type="domain" description="FAD-binding PCMH-type" evidence="4">
    <location>
        <begin position="1"/>
        <end position="177"/>
    </location>
</feature>
<dbReference type="InterPro" id="IPR016167">
    <property type="entry name" value="FAD-bd_PCMH_sub1"/>
</dbReference>
<keyword evidence="3" id="KW-0560">Oxidoreductase</keyword>
<dbReference type="Gene3D" id="3.30.43.10">
    <property type="entry name" value="Uridine Diphospho-n-acetylenolpyruvylglucosamine Reductase, domain 2"/>
    <property type="match status" value="1"/>
</dbReference>
<dbReference type="InterPro" id="IPR016169">
    <property type="entry name" value="FAD-bd_PCMH_sub2"/>
</dbReference>
<dbReference type="Pfam" id="PF03450">
    <property type="entry name" value="CO_deh_flav_C"/>
    <property type="match status" value="1"/>
</dbReference>
<dbReference type="RefSeq" id="WP_210681435.1">
    <property type="nucleotide sequence ID" value="NZ_JAGMWN010000003.1"/>
</dbReference>
<dbReference type="SUPFAM" id="SSF55447">
    <property type="entry name" value="CO dehydrogenase flavoprotein C-terminal domain-like"/>
    <property type="match status" value="1"/>
</dbReference>
<dbReference type="InterPro" id="IPR036318">
    <property type="entry name" value="FAD-bd_PCMH-like_sf"/>
</dbReference>
<keyword evidence="2" id="KW-0274">FAD</keyword>
<dbReference type="Pfam" id="PF00941">
    <property type="entry name" value="FAD_binding_5"/>
    <property type="match status" value="1"/>
</dbReference>
<dbReference type="PROSITE" id="PS51387">
    <property type="entry name" value="FAD_PCMH"/>
    <property type="match status" value="1"/>
</dbReference>
<dbReference type="Proteomes" id="UP000672602">
    <property type="component" value="Unassembled WGS sequence"/>
</dbReference>
<evidence type="ECO:0000256" key="2">
    <source>
        <dbReference type="ARBA" id="ARBA00022827"/>
    </source>
</evidence>
<evidence type="ECO:0000256" key="3">
    <source>
        <dbReference type="ARBA" id="ARBA00023002"/>
    </source>
</evidence>
<evidence type="ECO:0000259" key="4">
    <source>
        <dbReference type="PROSITE" id="PS51387"/>
    </source>
</evidence>
<dbReference type="SMART" id="SM01092">
    <property type="entry name" value="CO_deh_flav_C"/>
    <property type="match status" value="1"/>
</dbReference>
<gene>
    <name evidence="5" type="ORF">KAJ83_07500</name>
</gene>
<evidence type="ECO:0000313" key="6">
    <source>
        <dbReference type="Proteomes" id="UP000672602"/>
    </source>
</evidence>
<dbReference type="InterPro" id="IPR002346">
    <property type="entry name" value="Mopterin_DH_FAD-bd"/>
</dbReference>
<keyword evidence="1" id="KW-0285">Flavoprotein</keyword>
<sequence length="297" mass="32012">MKPPVFEFAAPDSLEHCLDLLERYGDEAKPIAGGQSLMPLLNLRMAAPAVVIDIARVPDFHALRIEDRTVRVGPMVRQRVMETNTDLRARVPLLAEAVGLIGHVATRSRGTIVGSMCHADPAAELPVCATLLGAEFAVASKGGTRTIDADSFFLDALMTTLEPEEIVTGVHLPTAMPGVGYAFDEVSRRRGDFALVAVAAAVGLSDDGLVTSADIAIGGASGRPERFPLTETALSGRRIEEAPLREIAREVCDRLEPESDLHASADYRRRISEELMTRVLADAASRARKDLTREHAL</sequence>
<dbReference type="Gene3D" id="3.30.390.50">
    <property type="entry name" value="CO dehydrogenase flavoprotein, C-terminal domain"/>
    <property type="match status" value="1"/>
</dbReference>
<proteinExistence type="predicted"/>
<dbReference type="InterPro" id="IPR005107">
    <property type="entry name" value="CO_DH_flav_C"/>
</dbReference>
<evidence type="ECO:0000313" key="5">
    <source>
        <dbReference type="EMBL" id="MBP5856847.1"/>
    </source>
</evidence>
<protein>
    <submittedName>
        <fullName evidence="5">FAD binding domain-containing protein</fullName>
    </submittedName>
</protein>
<name>A0A8J7RY20_9PROT</name>
<dbReference type="EMBL" id="JAGMWN010000003">
    <property type="protein sequence ID" value="MBP5856847.1"/>
    <property type="molecule type" value="Genomic_DNA"/>
</dbReference>
<keyword evidence="6" id="KW-1185">Reference proteome</keyword>
<dbReference type="AlphaFoldDB" id="A0A8J7RY20"/>
<organism evidence="5 6">
    <name type="scientific">Marivibrio halodurans</name>
    <dbReference type="NCBI Taxonomy" id="2039722"/>
    <lineage>
        <taxon>Bacteria</taxon>
        <taxon>Pseudomonadati</taxon>
        <taxon>Pseudomonadota</taxon>
        <taxon>Alphaproteobacteria</taxon>
        <taxon>Rhodospirillales</taxon>
        <taxon>Rhodospirillaceae</taxon>
        <taxon>Marivibrio</taxon>
    </lineage>
</organism>
<comment type="caution">
    <text evidence="5">The sequence shown here is derived from an EMBL/GenBank/DDBJ whole genome shotgun (WGS) entry which is preliminary data.</text>
</comment>
<dbReference type="InterPro" id="IPR016166">
    <property type="entry name" value="FAD-bd_PCMH"/>
</dbReference>
<dbReference type="Gene3D" id="3.30.465.10">
    <property type="match status" value="1"/>
</dbReference>
<dbReference type="InterPro" id="IPR036683">
    <property type="entry name" value="CO_DH_flav_C_dom_sf"/>
</dbReference>
<accession>A0A8J7RY20</accession>
<dbReference type="GO" id="GO:0016491">
    <property type="term" value="F:oxidoreductase activity"/>
    <property type="evidence" value="ECO:0007669"/>
    <property type="project" value="UniProtKB-KW"/>
</dbReference>